<dbReference type="EMBL" id="NBNE01002417">
    <property type="protein sequence ID" value="OWZ10528.1"/>
    <property type="molecule type" value="Genomic_DNA"/>
</dbReference>
<dbReference type="PANTHER" id="PTHR33050:SF7">
    <property type="entry name" value="RIBONUCLEASE H"/>
    <property type="match status" value="1"/>
</dbReference>
<dbReference type="AlphaFoldDB" id="A0A225W028"/>
<reference evidence="3" key="1">
    <citation type="submission" date="2017-03" db="EMBL/GenBank/DDBJ databases">
        <title>Phytopthora megakarya and P. palmivora, two closely related causual agents of cacao black pod achieved similar genome size and gene model numbers by different mechanisms.</title>
        <authorList>
            <person name="Ali S."/>
            <person name="Shao J."/>
            <person name="Larry D.J."/>
            <person name="Kronmiller B."/>
            <person name="Shen D."/>
            <person name="Strem M.D."/>
            <person name="Melnick R.L."/>
            <person name="Guiltinan M.J."/>
            <person name="Tyler B.M."/>
            <person name="Meinhardt L.W."/>
            <person name="Bailey B.A."/>
        </authorList>
    </citation>
    <scope>NUCLEOTIDE SEQUENCE [LARGE SCALE GENOMIC DNA]</scope>
    <source>
        <strain evidence="3">zdho120</strain>
    </source>
</reference>
<evidence type="ECO:0000313" key="3">
    <source>
        <dbReference type="Proteomes" id="UP000198211"/>
    </source>
</evidence>
<protein>
    <recommendedName>
        <fullName evidence="4">Reverse transcriptase</fullName>
    </recommendedName>
</protein>
<proteinExistence type="predicted"/>
<dbReference type="Proteomes" id="UP000198211">
    <property type="component" value="Unassembled WGS sequence"/>
</dbReference>
<comment type="caution">
    <text evidence="2">The sequence shown here is derived from an EMBL/GenBank/DDBJ whole genome shotgun (WGS) entry which is preliminary data.</text>
</comment>
<accession>A0A225W028</accession>
<keyword evidence="3" id="KW-1185">Reference proteome</keyword>
<gene>
    <name evidence="2" type="ORF">PHMEG_00016613</name>
</gene>
<sequence length="630" mass="70483">MCEPLKRRSSWPTPLSQPGCSTLSSVSATSPFCTSRGSISIYHDLVEDLNVLFTFSTELFNAETRGVFEAARDFGERLNNYSPWSSYEIVILAFCFYNVVGAYRLAVINDIRIGSKSRAAILSRFNMQDAELSGLLLKASRRSSDQSARCKDNKMSSQLLNRIPKLEGRQLCLRYVSVQGCTSRIKDNYLAHFDPPPLLTDVVNYGGIYLSDGYEKLKQNVNTLYTQSAIRPPHTVPTSNNVGSTPKCLLDHEMVKAVPLLVTQKGLGLAETIRLWRGPTEVSPSPNKALVHGHFTWLLHDYEHVEKLISIVSYAVRHEFRVDVQNHKSAFILHNALNRSVREGQRDGAYLVISQQAAARWNLHFSPFGCVKKSDANPAIEARVIHDLSFLLGSSTSLWSDHEIIPVLIHELIDAIACRIIAIRETNPVLKLKITSSRHTKTSMCTKTSCFVESIPDDVVFIDLALPFEWTGSAAHYGLFGKAITHRIRRESPNSLKSIEFDIGNQLEACGGALRLAMTAVLGPSAANTKRFTAWSTKQDDLGLEWDANAMTVSIPDRKITNTLLRLQAILVLPTMTRTDVAKLLGSLRHICSCIRPAKPFFQRLVTVWKRCQRVRSIKAIFSLILKSKR</sequence>
<evidence type="ECO:0000313" key="2">
    <source>
        <dbReference type="EMBL" id="OWZ10528.1"/>
    </source>
</evidence>
<dbReference type="PANTHER" id="PTHR33050">
    <property type="entry name" value="REVERSE TRANSCRIPTASE DOMAIN-CONTAINING PROTEIN"/>
    <property type="match status" value="1"/>
</dbReference>
<dbReference type="InterPro" id="IPR052055">
    <property type="entry name" value="Hepadnavirus_pol/RT"/>
</dbReference>
<name>A0A225W028_9STRA</name>
<evidence type="ECO:0008006" key="4">
    <source>
        <dbReference type="Google" id="ProtNLM"/>
    </source>
</evidence>
<organism evidence="2 3">
    <name type="scientific">Phytophthora megakarya</name>
    <dbReference type="NCBI Taxonomy" id="4795"/>
    <lineage>
        <taxon>Eukaryota</taxon>
        <taxon>Sar</taxon>
        <taxon>Stramenopiles</taxon>
        <taxon>Oomycota</taxon>
        <taxon>Peronosporomycetes</taxon>
        <taxon>Peronosporales</taxon>
        <taxon>Peronosporaceae</taxon>
        <taxon>Phytophthora</taxon>
    </lineage>
</organism>
<feature type="region of interest" description="Disordered" evidence="1">
    <location>
        <begin position="1"/>
        <end position="25"/>
    </location>
</feature>
<feature type="compositionally biased region" description="Polar residues" evidence="1">
    <location>
        <begin position="10"/>
        <end position="25"/>
    </location>
</feature>
<evidence type="ECO:0000256" key="1">
    <source>
        <dbReference type="SAM" id="MobiDB-lite"/>
    </source>
</evidence>